<sequence length="74" mass="8411">MNWDRTEYFLLSPLTTETHNCLCFLNGTSGVTSSSSGQDRSKNDGPKKDSDQAAPECNPRFQKWWSKRHFVPSS</sequence>
<evidence type="ECO:0000313" key="2">
    <source>
        <dbReference type="EMBL" id="MCH81060.1"/>
    </source>
</evidence>
<name>A0A392M182_9FABA</name>
<reference evidence="2 3" key="1">
    <citation type="journal article" date="2018" name="Front. Plant Sci.">
        <title>Red Clover (Trifolium pratense) and Zigzag Clover (T. medium) - A Picture of Genomic Similarities and Differences.</title>
        <authorList>
            <person name="Dluhosova J."/>
            <person name="Istvanek J."/>
            <person name="Nedelnik J."/>
            <person name="Repkova J."/>
        </authorList>
    </citation>
    <scope>NUCLEOTIDE SEQUENCE [LARGE SCALE GENOMIC DNA]</scope>
    <source>
        <strain evidence="3">cv. 10/8</strain>
        <tissue evidence="2">Leaf</tissue>
    </source>
</reference>
<dbReference type="AlphaFoldDB" id="A0A392M182"/>
<comment type="caution">
    <text evidence="2">The sequence shown here is derived from an EMBL/GenBank/DDBJ whole genome shotgun (WGS) entry which is preliminary data.</text>
</comment>
<accession>A0A392M182</accession>
<feature type="region of interest" description="Disordered" evidence="1">
    <location>
        <begin position="29"/>
        <end position="56"/>
    </location>
</feature>
<evidence type="ECO:0000313" key="3">
    <source>
        <dbReference type="Proteomes" id="UP000265520"/>
    </source>
</evidence>
<dbReference type="Proteomes" id="UP000265520">
    <property type="component" value="Unassembled WGS sequence"/>
</dbReference>
<protein>
    <submittedName>
        <fullName evidence="2">Uncharacterized protein</fullName>
    </submittedName>
</protein>
<keyword evidence="3" id="KW-1185">Reference proteome</keyword>
<gene>
    <name evidence="2" type="ORF">A2U01_0001839</name>
</gene>
<proteinExistence type="predicted"/>
<feature type="compositionally biased region" description="Basic and acidic residues" evidence="1">
    <location>
        <begin position="39"/>
        <end position="51"/>
    </location>
</feature>
<evidence type="ECO:0000256" key="1">
    <source>
        <dbReference type="SAM" id="MobiDB-lite"/>
    </source>
</evidence>
<organism evidence="2 3">
    <name type="scientific">Trifolium medium</name>
    <dbReference type="NCBI Taxonomy" id="97028"/>
    <lineage>
        <taxon>Eukaryota</taxon>
        <taxon>Viridiplantae</taxon>
        <taxon>Streptophyta</taxon>
        <taxon>Embryophyta</taxon>
        <taxon>Tracheophyta</taxon>
        <taxon>Spermatophyta</taxon>
        <taxon>Magnoliopsida</taxon>
        <taxon>eudicotyledons</taxon>
        <taxon>Gunneridae</taxon>
        <taxon>Pentapetalae</taxon>
        <taxon>rosids</taxon>
        <taxon>fabids</taxon>
        <taxon>Fabales</taxon>
        <taxon>Fabaceae</taxon>
        <taxon>Papilionoideae</taxon>
        <taxon>50 kb inversion clade</taxon>
        <taxon>NPAAA clade</taxon>
        <taxon>Hologalegina</taxon>
        <taxon>IRL clade</taxon>
        <taxon>Trifolieae</taxon>
        <taxon>Trifolium</taxon>
    </lineage>
</organism>
<dbReference type="EMBL" id="LXQA010001830">
    <property type="protein sequence ID" value="MCH81060.1"/>
    <property type="molecule type" value="Genomic_DNA"/>
</dbReference>